<evidence type="ECO:0000259" key="1">
    <source>
        <dbReference type="Pfam" id="PF01521"/>
    </source>
</evidence>
<dbReference type="KEGG" id="jar:G7057_00870"/>
<reference evidence="2 3" key="1">
    <citation type="journal article" date="2017" name="Int. J. Syst. Evol. Microbiol.">
        <title>Jeotgalibaca porci sp. nov. and Jeotgalibaca arthritidis sp. nov., isolated from pigs, and emended description of the genus Jeotgalibaca.</title>
        <authorList>
            <person name="Zamora L."/>
            <person name="Perez-Sancho M."/>
            <person name="Dominguez L."/>
            <person name="Fernandez-Garayzabal J.F."/>
            <person name="Vela A.I."/>
        </authorList>
    </citation>
    <scope>NUCLEOTIDE SEQUENCE [LARGE SCALE GENOMIC DNA]</scope>
    <source>
        <strain evidence="2 3">CECT 9157</strain>
    </source>
</reference>
<dbReference type="Proteomes" id="UP000501451">
    <property type="component" value="Chromosome"/>
</dbReference>
<proteinExistence type="predicted"/>
<organism evidence="2 3">
    <name type="scientific">Jeotgalibaca arthritidis</name>
    <dbReference type="NCBI Taxonomy" id="1868794"/>
    <lineage>
        <taxon>Bacteria</taxon>
        <taxon>Bacillati</taxon>
        <taxon>Bacillota</taxon>
        <taxon>Bacilli</taxon>
        <taxon>Lactobacillales</taxon>
        <taxon>Carnobacteriaceae</taxon>
        <taxon>Jeotgalibaca</taxon>
    </lineage>
</organism>
<dbReference type="Gene3D" id="2.60.300.12">
    <property type="entry name" value="HesB-like domain"/>
    <property type="match status" value="1"/>
</dbReference>
<evidence type="ECO:0000313" key="2">
    <source>
        <dbReference type="EMBL" id="QII81162.1"/>
    </source>
</evidence>
<keyword evidence="3" id="KW-1185">Reference proteome</keyword>
<accession>A0A6G7K7C8</accession>
<name>A0A6G7K7C8_9LACT</name>
<dbReference type="RefSeq" id="WP_166160603.1">
    <property type="nucleotide sequence ID" value="NZ_CP049740.1"/>
</dbReference>
<dbReference type="SUPFAM" id="SSF89360">
    <property type="entry name" value="HesB-like domain"/>
    <property type="match status" value="1"/>
</dbReference>
<evidence type="ECO:0000313" key="3">
    <source>
        <dbReference type="Proteomes" id="UP000501451"/>
    </source>
</evidence>
<gene>
    <name evidence="2" type="ORF">G7057_00870</name>
</gene>
<dbReference type="Pfam" id="PF01521">
    <property type="entry name" value="Fe-S_biosyn"/>
    <property type="match status" value="1"/>
</dbReference>
<protein>
    <submittedName>
        <fullName evidence="2">Iron-sulfur cluster biosynthesis family protein</fullName>
    </submittedName>
</protein>
<dbReference type="EMBL" id="CP049740">
    <property type="protein sequence ID" value="QII81162.1"/>
    <property type="molecule type" value="Genomic_DNA"/>
</dbReference>
<dbReference type="InterPro" id="IPR035903">
    <property type="entry name" value="HesB-like_dom_sf"/>
</dbReference>
<feature type="domain" description="Core" evidence="1">
    <location>
        <begin position="1"/>
        <end position="104"/>
    </location>
</feature>
<dbReference type="InterPro" id="IPR000361">
    <property type="entry name" value="ATAP_core_dom"/>
</dbReference>
<sequence length="110" mass="12566">MKLTFTDTAIEALKKRDMTQSLSLFYYTDSDCGCPSSGIFALRSHDDLDTIYDAIVETNIGDIIAQKWALVYLDTDNVIDYKESQGTFILKSERGYLNMNLPVEDKRKDH</sequence>
<dbReference type="AlphaFoldDB" id="A0A6G7K7C8"/>